<dbReference type="Gene3D" id="1.20.58.790">
    <property type="match status" value="1"/>
</dbReference>
<dbReference type="EMBL" id="CP026095">
    <property type="protein sequence ID" value="AZV45314.1"/>
    <property type="molecule type" value="Genomic_DNA"/>
</dbReference>
<proteinExistence type="predicted"/>
<name>A0A3Q9RRZ9_9BACI</name>
<sequence length="391" mass="41864">MSKKKAMKVVTAVVIAGSAITAVAPAQSEAATNSVDKAITKATNQMTKAFNVYYQAAKYKGKLPSTTTIRKEAKLAREYYDAAKKEISKNGGSKKASYTKKLEAKKQYLNRAENYVAAVNVNIATKKTAFNIAVEGGTQRKVLLAQEALDQKNAEFKKAVAKVFGPDTRRLLLAKYYTPAEKLSATVDAEMAVYQAYREIEQKNLIETDLAKAAELIASVEKQVAAIEKKDTKLAKNIMKAVKKIRGPLTPAPAPVPAPTLELALNSIQASVSNGGTLRHDTANTYILEGPSTAVVNSLIVGANLDGFTATVVSVAGYPVNKSFTDNDGDTSITVNLNDVLPIELPNGLNLGTMKTFFGEEAVIVINLSKAGAKTVTETITLDIEIVEATK</sequence>
<evidence type="ECO:0000313" key="3">
    <source>
        <dbReference type="EMBL" id="AZV45314.1"/>
    </source>
</evidence>
<evidence type="ECO:0000313" key="4">
    <source>
        <dbReference type="Proteomes" id="UP000283095"/>
    </source>
</evidence>
<gene>
    <name evidence="3" type="ORF">BAOM_4736</name>
</gene>
<protein>
    <recommendedName>
        <fullName evidence="2">SbsC C-terminal domain-containing protein</fullName>
    </recommendedName>
</protein>
<reference evidence="3 4" key="1">
    <citation type="submission" date="2018-01" db="EMBL/GenBank/DDBJ databases">
        <title>Bacillus asahii Genome sequencing and assembly.</title>
        <authorList>
            <person name="Jiang H."/>
            <person name="Feng Y."/>
            <person name="Zhao F."/>
            <person name="Lin X."/>
        </authorList>
    </citation>
    <scope>NUCLEOTIDE SEQUENCE [LARGE SCALE GENOMIC DNA]</scope>
    <source>
        <strain evidence="3 4">OM18</strain>
    </source>
</reference>
<dbReference type="RefSeq" id="WP_127762132.1">
    <property type="nucleotide sequence ID" value="NZ_CP026095.1"/>
</dbReference>
<dbReference type="KEGG" id="pasa:BAOM_4736"/>
<evidence type="ECO:0000256" key="1">
    <source>
        <dbReference type="SAM" id="SignalP"/>
    </source>
</evidence>
<dbReference type="Pfam" id="PF18058">
    <property type="entry name" value="SbsC_C"/>
    <property type="match status" value="1"/>
</dbReference>
<organism evidence="3 4">
    <name type="scientific">Peribacillus asahii</name>
    <dbReference type="NCBI Taxonomy" id="228899"/>
    <lineage>
        <taxon>Bacteria</taxon>
        <taxon>Bacillati</taxon>
        <taxon>Bacillota</taxon>
        <taxon>Bacilli</taxon>
        <taxon>Bacillales</taxon>
        <taxon>Bacillaceae</taxon>
        <taxon>Peribacillus</taxon>
    </lineage>
</organism>
<accession>A0A3Q9RRZ9</accession>
<feature type="chain" id="PRO_5038620769" description="SbsC C-terminal domain-containing protein" evidence="1">
    <location>
        <begin position="27"/>
        <end position="391"/>
    </location>
</feature>
<keyword evidence="1" id="KW-0732">Signal</keyword>
<dbReference type="AlphaFoldDB" id="A0A3Q9RRZ9"/>
<dbReference type="InterPro" id="IPR041378">
    <property type="entry name" value="S-layer_SbsC_C"/>
</dbReference>
<dbReference type="Proteomes" id="UP000283095">
    <property type="component" value="Chromosome"/>
</dbReference>
<feature type="domain" description="SbsC C-terminal" evidence="2">
    <location>
        <begin position="75"/>
        <end position="181"/>
    </location>
</feature>
<feature type="signal peptide" evidence="1">
    <location>
        <begin position="1"/>
        <end position="26"/>
    </location>
</feature>
<evidence type="ECO:0000259" key="2">
    <source>
        <dbReference type="Pfam" id="PF18058"/>
    </source>
</evidence>